<keyword evidence="2" id="KW-0472">Membrane</keyword>
<feature type="compositionally biased region" description="Gly residues" evidence="1">
    <location>
        <begin position="1"/>
        <end position="11"/>
    </location>
</feature>
<proteinExistence type="predicted"/>
<dbReference type="AlphaFoldDB" id="A0A2M9HB43"/>
<feature type="compositionally biased region" description="Basic and acidic residues" evidence="1">
    <location>
        <begin position="66"/>
        <end position="77"/>
    </location>
</feature>
<gene>
    <name evidence="3" type="ORF">CS006_02385</name>
</gene>
<name>A0A2M9HB43_9BIFI</name>
<feature type="compositionally biased region" description="Gly residues" evidence="1">
    <location>
        <begin position="150"/>
        <end position="168"/>
    </location>
</feature>
<evidence type="ECO:0000256" key="1">
    <source>
        <dbReference type="SAM" id="MobiDB-lite"/>
    </source>
</evidence>
<sequence length="515" mass="54340">MTAGNGVGHGNGSLDDDSDDVGFSSDASSGKGARGLFDADNGWVPPNSGDGYRSIDEELSDNPYADENRLKHDRENGYRSQYRYGEGATKGNDGRGDSRGSAKENGEKRAENNGAGRTRSGRHENRNEPNQPIPPWERSKRRRESRRNGGSTGGSGTGGAGKSGGKGGKAAARAAAIAQRRAQARRRRLLALLLVVILIVSGIGGFAWRSHVFHAKTSGSSLNCSSHTGGLDADDYCYGGFTPLEPSGPQLTESQAGPYFSKAVAGTADADDAVRLAAAAGDTTAVNTAAEKAYAAADHAAETLAARTWPKNVAKAMSMVIVEYQGRAAIYANLRTNRNVDAIDNLALDVFKPSGAQNLVRSMLKLEAEPEPAMPFEVTAVKDAGSCEAYVATASGDFTKTKRRCVDITVKSRMPAKVSTVGLQVNLLDADGTVRLTDISALSSASDSDPDASSDIEPGGTATVSVRLDPKNVRKGGRIAVSQWSVHDVNGKVHMDDFTAQQMSSFTTVNDFRFS</sequence>
<comment type="caution">
    <text evidence="3">The sequence shown here is derived from an EMBL/GenBank/DDBJ whole genome shotgun (WGS) entry which is preliminary data.</text>
</comment>
<reference evidence="3 4" key="1">
    <citation type="submission" date="2017-10" db="EMBL/GenBank/DDBJ databases">
        <title>Draft genome sequences of strains TRE 1, TRE 9, TRE H and TRI 7, isolated from tamarins, belonging to four potential novel Bifidobacterium species.</title>
        <authorList>
            <person name="Mattarelli P."/>
            <person name="Modesto M."/>
            <person name="Puglisi E."/>
            <person name="Morelli L."/>
            <person name="Spezio C."/>
            <person name="Bonetti A."/>
            <person name="Sandri C."/>
        </authorList>
    </citation>
    <scope>NUCLEOTIDE SEQUENCE [LARGE SCALE GENOMIC DNA]</scope>
    <source>
        <strain evidence="4">TRE1</strain>
    </source>
</reference>
<evidence type="ECO:0000313" key="3">
    <source>
        <dbReference type="EMBL" id="PJM74017.1"/>
    </source>
</evidence>
<feature type="region of interest" description="Disordered" evidence="1">
    <location>
        <begin position="443"/>
        <end position="463"/>
    </location>
</feature>
<evidence type="ECO:0000313" key="4">
    <source>
        <dbReference type="Proteomes" id="UP000229095"/>
    </source>
</evidence>
<dbReference type="RefSeq" id="WP_100510159.1">
    <property type="nucleotide sequence ID" value="NZ_PEBI01000001.1"/>
</dbReference>
<evidence type="ECO:0000256" key="2">
    <source>
        <dbReference type="SAM" id="Phobius"/>
    </source>
</evidence>
<keyword evidence="2" id="KW-1133">Transmembrane helix</keyword>
<protein>
    <submittedName>
        <fullName evidence="3">Uncharacterized protein</fullName>
    </submittedName>
</protein>
<dbReference type="EMBL" id="PEBI01000001">
    <property type="protein sequence ID" value="PJM74017.1"/>
    <property type="molecule type" value="Genomic_DNA"/>
</dbReference>
<feature type="region of interest" description="Disordered" evidence="1">
    <location>
        <begin position="1"/>
        <end position="168"/>
    </location>
</feature>
<dbReference type="Proteomes" id="UP000229095">
    <property type="component" value="Unassembled WGS sequence"/>
</dbReference>
<keyword evidence="2" id="KW-0812">Transmembrane</keyword>
<dbReference type="OrthoDB" id="3227331at2"/>
<feature type="compositionally biased region" description="Basic and acidic residues" evidence="1">
    <location>
        <begin position="92"/>
        <end position="111"/>
    </location>
</feature>
<feature type="compositionally biased region" description="Low complexity" evidence="1">
    <location>
        <begin position="21"/>
        <end position="30"/>
    </location>
</feature>
<accession>A0A2M9HB43</accession>
<keyword evidence="4" id="KW-1185">Reference proteome</keyword>
<organism evidence="3 4">
    <name type="scientific">Bifidobacterium primatium</name>
    <dbReference type="NCBI Taxonomy" id="2045438"/>
    <lineage>
        <taxon>Bacteria</taxon>
        <taxon>Bacillati</taxon>
        <taxon>Actinomycetota</taxon>
        <taxon>Actinomycetes</taxon>
        <taxon>Bifidobacteriales</taxon>
        <taxon>Bifidobacteriaceae</taxon>
        <taxon>Bifidobacterium</taxon>
    </lineage>
</organism>
<feature type="transmembrane region" description="Helical" evidence="2">
    <location>
        <begin position="189"/>
        <end position="208"/>
    </location>
</feature>